<feature type="region of interest" description="Disordered" evidence="1">
    <location>
        <begin position="1"/>
        <end position="353"/>
    </location>
</feature>
<feature type="compositionally biased region" description="Low complexity" evidence="1">
    <location>
        <begin position="143"/>
        <end position="157"/>
    </location>
</feature>
<organism evidence="2">
    <name type="scientific">uncultured Thermomicrobiales bacterium</name>
    <dbReference type="NCBI Taxonomy" id="1645740"/>
    <lineage>
        <taxon>Bacteria</taxon>
        <taxon>Pseudomonadati</taxon>
        <taxon>Thermomicrobiota</taxon>
        <taxon>Thermomicrobia</taxon>
        <taxon>Thermomicrobiales</taxon>
        <taxon>environmental samples</taxon>
    </lineage>
</organism>
<feature type="non-terminal residue" evidence="2">
    <location>
        <position position="1"/>
    </location>
</feature>
<feature type="compositionally biased region" description="Basic residues" evidence="1">
    <location>
        <begin position="295"/>
        <end position="309"/>
    </location>
</feature>
<sequence length="353" mass="38466">AAAQGRHPRRGRRRPPPRDGVAGPRRAGRAGRRRRCLPRPLRGLRRGARRGPRQALRRVRGADRRPRGGSRRHLPAPPPPRSGDPGRGGSRQGDPLREAALHLVRGRRRDRCGAGGKRRPVRDGPQPALPAEPDRGPPPPLDGCPRPRLARPLGRGEPAARPLDRRVAARSGRRREPLGLAHQPGQDGRRRAVRHRLARRLPPAGACRRPARRRLGHPRPLPPPRDGGRGHRLGDGPVRGRRHRRGADELGVRAAGGPPVRDRRRTRQPGRLPDGDALPAPRLAGAPSVEQRPGPHLHRRDRPVPRRRPERSGQPGSLHPGGTDAPGHHRRLPRGRAGADSGDPRGPTGGAGL</sequence>
<gene>
    <name evidence="2" type="ORF">AVDCRST_MAG59-2151</name>
</gene>
<feature type="compositionally biased region" description="Basic residues" evidence="1">
    <location>
        <begin position="26"/>
        <end position="59"/>
    </location>
</feature>
<feature type="compositionally biased region" description="Basic residues" evidence="1">
    <location>
        <begin position="104"/>
        <end position="120"/>
    </location>
</feature>
<dbReference type="AlphaFoldDB" id="A0A6J4UP54"/>
<evidence type="ECO:0000256" key="1">
    <source>
        <dbReference type="SAM" id="MobiDB-lite"/>
    </source>
</evidence>
<protein>
    <submittedName>
        <fullName evidence="2">Oxidoreductase</fullName>
    </submittedName>
</protein>
<feature type="compositionally biased region" description="Basic residues" evidence="1">
    <location>
        <begin position="1"/>
        <end position="15"/>
    </location>
</feature>
<reference evidence="2" key="1">
    <citation type="submission" date="2020-02" db="EMBL/GenBank/DDBJ databases">
        <authorList>
            <person name="Meier V. D."/>
        </authorList>
    </citation>
    <scope>NUCLEOTIDE SEQUENCE</scope>
    <source>
        <strain evidence="2">AVDCRST_MAG59</strain>
    </source>
</reference>
<dbReference type="EMBL" id="CADCWF010000136">
    <property type="protein sequence ID" value="CAA9555896.1"/>
    <property type="molecule type" value="Genomic_DNA"/>
</dbReference>
<name>A0A6J4UP54_9BACT</name>
<accession>A0A6J4UP54</accession>
<feature type="non-terminal residue" evidence="2">
    <location>
        <position position="353"/>
    </location>
</feature>
<evidence type="ECO:0000313" key="2">
    <source>
        <dbReference type="EMBL" id="CAA9555896.1"/>
    </source>
</evidence>
<proteinExistence type="predicted"/>